<evidence type="ECO:0000313" key="2">
    <source>
        <dbReference type="Proteomes" id="UP000199517"/>
    </source>
</evidence>
<protein>
    <submittedName>
        <fullName evidence="1">Uncharacterized protein</fullName>
    </submittedName>
</protein>
<evidence type="ECO:0000313" key="1">
    <source>
        <dbReference type="EMBL" id="SFD63330.1"/>
    </source>
</evidence>
<accession>A0A1I1U620</accession>
<sequence length="127" mass="13651">MRTLLGRPDPGLFLALGLRLRWISPPGSTSHGGRTLTAFDLLTLLALLLFDRTNPQVRFLLALGIIQSHFALSKHLLGIPGLCPNLAQAVFHGESLVANSLLLHLALSERVALLLDAFALQASAGLR</sequence>
<keyword evidence="2" id="KW-1185">Reference proteome</keyword>
<organism evidence="1 2">
    <name type="scientific">Paracidovorax konjaci</name>
    <dbReference type="NCBI Taxonomy" id="32040"/>
    <lineage>
        <taxon>Bacteria</taxon>
        <taxon>Pseudomonadati</taxon>
        <taxon>Pseudomonadota</taxon>
        <taxon>Betaproteobacteria</taxon>
        <taxon>Burkholderiales</taxon>
        <taxon>Comamonadaceae</taxon>
        <taxon>Paracidovorax</taxon>
    </lineage>
</organism>
<dbReference type="RefSeq" id="WP_175525970.1">
    <property type="nucleotide sequence ID" value="NZ_FOMQ01000004.1"/>
</dbReference>
<dbReference type="AlphaFoldDB" id="A0A1I1U620"/>
<reference evidence="2" key="1">
    <citation type="submission" date="2016-10" db="EMBL/GenBank/DDBJ databases">
        <authorList>
            <person name="Varghese N."/>
            <person name="Submissions S."/>
        </authorList>
    </citation>
    <scope>NUCLEOTIDE SEQUENCE [LARGE SCALE GENOMIC DNA]</scope>
    <source>
        <strain evidence="2">DSM 7481</strain>
    </source>
</reference>
<name>A0A1I1U620_9BURK</name>
<proteinExistence type="predicted"/>
<dbReference type="EMBL" id="FOMQ01000004">
    <property type="protein sequence ID" value="SFD63330.1"/>
    <property type="molecule type" value="Genomic_DNA"/>
</dbReference>
<dbReference type="Proteomes" id="UP000199517">
    <property type="component" value="Unassembled WGS sequence"/>
</dbReference>
<gene>
    <name evidence="1" type="ORF">SAMN04489710_104144</name>
</gene>